<evidence type="ECO:0000313" key="2">
    <source>
        <dbReference type="Proteomes" id="UP000499080"/>
    </source>
</evidence>
<accession>A0A4Y2KTK8</accession>
<protein>
    <submittedName>
        <fullName evidence="1">Uncharacterized protein</fullName>
    </submittedName>
</protein>
<name>A0A4Y2KTK8_ARAVE</name>
<proteinExistence type="predicted"/>
<dbReference type="EMBL" id="BGPR01004906">
    <property type="protein sequence ID" value="GBN04686.1"/>
    <property type="molecule type" value="Genomic_DNA"/>
</dbReference>
<sequence length="114" mass="12899">MLSTGSAVRCNRSSESAKKARNCHLQAIVAITIDSKCAFFVLTNDNLWLSSRTLNCDENVQRHLSTTFVTNSETSVREFYCSQTKQTTRFILISISIAELFNFKMRDSFVGHHA</sequence>
<dbReference type="AlphaFoldDB" id="A0A4Y2KTK8"/>
<dbReference type="Proteomes" id="UP000499080">
    <property type="component" value="Unassembled WGS sequence"/>
</dbReference>
<evidence type="ECO:0000313" key="1">
    <source>
        <dbReference type="EMBL" id="GBN04686.1"/>
    </source>
</evidence>
<gene>
    <name evidence="1" type="ORF">AVEN_31105_1</name>
</gene>
<keyword evidence="2" id="KW-1185">Reference proteome</keyword>
<comment type="caution">
    <text evidence="1">The sequence shown here is derived from an EMBL/GenBank/DDBJ whole genome shotgun (WGS) entry which is preliminary data.</text>
</comment>
<reference evidence="1 2" key="1">
    <citation type="journal article" date="2019" name="Sci. Rep.">
        <title>Orb-weaving spider Araneus ventricosus genome elucidates the spidroin gene catalogue.</title>
        <authorList>
            <person name="Kono N."/>
            <person name="Nakamura H."/>
            <person name="Ohtoshi R."/>
            <person name="Moran D.A.P."/>
            <person name="Shinohara A."/>
            <person name="Yoshida Y."/>
            <person name="Fujiwara M."/>
            <person name="Mori M."/>
            <person name="Tomita M."/>
            <person name="Arakawa K."/>
        </authorList>
    </citation>
    <scope>NUCLEOTIDE SEQUENCE [LARGE SCALE GENOMIC DNA]</scope>
</reference>
<organism evidence="1 2">
    <name type="scientific">Araneus ventricosus</name>
    <name type="common">Orbweaver spider</name>
    <name type="synonym">Epeira ventricosa</name>
    <dbReference type="NCBI Taxonomy" id="182803"/>
    <lineage>
        <taxon>Eukaryota</taxon>
        <taxon>Metazoa</taxon>
        <taxon>Ecdysozoa</taxon>
        <taxon>Arthropoda</taxon>
        <taxon>Chelicerata</taxon>
        <taxon>Arachnida</taxon>
        <taxon>Araneae</taxon>
        <taxon>Araneomorphae</taxon>
        <taxon>Entelegynae</taxon>
        <taxon>Araneoidea</taxon>
        <taxon>Araneidae</taxon>
        <taxon>Araneus</taxon>
    </lineage>
</organism>